<dbReference type="AlphaFoldDB" id="H2BKM3"/>
<protein>
    <submittedName>
        <fullName evidence="4">M superfamily MMSK group conopeptide Ec3-TP04</fullName>
    </submittedName>
</protein>
<keyword evidence="2" id="KW-0964">Secreted</keyword>
<dbReference type="EMBL" id="JF510858">
    <property type="protein sequence ID" value="AEX60344.1"/>
    <property type="molecule type" value="mRNA"/>
</dbReference>
<reference evidence="4" key="1">
    <citation type="journal article" date="2013" name="Toxicon">
        <title>Characterizing the evolution and functions of the M-superfamily conotoxins.</title>
        <authorList>
            <person name="Zhou M."/>
            <person name="Wang L."/>
            <person name="Wu Y."/>
            <person name="Zhu X."/>
            <person name="Feng Y."/>
            <person name="Chen Z."/>
            <person name="Li Y."/>
            <person name="Sun D."/>
            <person name="Ren Z."/>
            <person name="Xu A."/>
        </authorList>
    </citation>
    <scope>NUCLEOTIDE SEQUENCE</scope>
</reference>
<sequence length="69" mass="7577">MMSKLGVLLTVCLLLCPLTALPLDEDQLADRPAERMQDDTSAAQIFGFDPVKRCCQLLCYSGCTPCCHI</sequence>
<evidence type="ECO:0000256" key="1">
    <source>
        <dbReference type="ARBA" id="ARBA00004613"/>
    </source>
</evidence>
<comment type="subcellular location">
    <subcellularLocation>
        <location evidence="1">Secreted</location>
    </subcellularLocation>
</comment>
<organism evidence="4">
    <name type="scientific">Conus emaciatus</name>
    <name type="common">False virgin cone</name>
    <dbReference type="NCBI Taxonomy" id="89442"/>
    <lineage>
        <taxon>Eukaryota</taxon>
        <taxon>Metazoa</taxon>
        <taxon>Spiralia</taxon>
        <taxon>Lophotrochozoa</taxon>
        <taxon>Mollusca</taxon>
        <taxon>Gastropoda</taxon>
        <taxon>Caenogastropoda</taxon>
        <taxon>Neogastropoda</taxon>
        <taxon>Conoidea</taxon>
        <taxon>Conidae</taxon>
        <taxon>Conus</taxon>
        <taxon>Virgiconus</taxon>
    </lineage>
</organism>
<name>H2BKM3_CONEM</name>
<feature type="signal peptide" evidence="3">
    <location>
        <begin position="1"/>
        <end position="20"/>
    </location>
</feature>
<evidence type="ECO:0000256" key="2">
    <source>
        <dbReference type="ARBA" id="ARBA00022525"/>
    </source>
</evidence>
<evidence type="ECO:0000313" key="4">
    <source>
        <dbReference type="EMBL" id="AEX60344.1"/>
    </source>
</evidence>
<accession>H2BKM3</accession>
<dbReference type="InterPro" id="IPR004214">
    <property type="entry name" value="Conotoxin"/>
</dbReference>
<evidence type="ECO:0000256" key="3">
    <source>
        <dbReference type="SAM" id="SignalP"/>
    </source>
</evidence>
<dbReference type="Pfam" id="PF02950">
    <property type="entry name" value="Conotoxin"/>
    <property type="match status" value="1"/>
</dbReference>
<keyword evidence="3" id="KW-0732">Signal</keyword>
<feature type="chain" id="PRO_5003560244" evidence="3">
    <location>
        <begin position="21"/>
        <end position="69"/>
    </location>
</feature>
<dbReference type="GO" id="GO:0008200">
    <property type="term" value="F:ion channel inhibitor activity"/>
    <property type="evidence" value="ECO:0007669"/>
    <property type="project" value="InterPro"/>
</dbReference>
<dbReference type="GO" id="GO:0005576">
    <property type="term" value="C:extracellular region"/>
    <property type="evidence" value="ECO:0007669"/>
    <property type="project" value="UniProtKB-SubCell"/>
</dbReference>
<proteinExistence type="evidence at transcript level"/>